<sequence length="71" mass="8386">MRQNPSTYNRKKYNRRPEEFIFFDVADSDGVIRFIPRENKSVHKINCEDVVLLDNGKSSMYLQTVSKSQMI</sequence>
<reference evidence="1 2" key="1">
    <citation type="submission" date="2022-11" db="EMBL/GenBank/DDBJ databases">
        <title>Host association and intracellularity evolved multiple times independently in the Rickettsiales.</title>
        <authorList>
            <person name="Castelli M."/>
            <person name="Nardi T."/>
            <person name="Gammuto L."/>
            <person name="Bellinzona G."/>
            <person name="Sabaneyeva E."/>
            <person name="Potekhin A."/>
            <person name="Serra V."/>
            <person name="Petroni G."/>
            <person name="Sassera D."/>
        </authorList>
    </citation>
    <scope>NUCLEOTIDE SEQUENCE [LARGE SCALE GENOMIC DNA]</scope>
    <source>
        <strain evidence="1 2">NDG2</strain>
    </source>
</reference>
<dbReference type="Proteomes" id="UP001327219">
    <property type="component" value="Chromosome"/>
</dbReference>
<name>A0ABZ0UJR8_9RICK</name>
<organism evidence="1 2">
    <name type="scientific">Candidatus Bandiella euplotis</name>
    <dbReference type="NCBI Taxonomy" id="1664265"/>
    <lineage>
        <taxon>Bacteria</taxon>
        <taxon>Pseudomonadati</taxon>
        <taxon>Pseudomonadota</taxon>
        <taxon>Alphaproteobacteria</taxon>
        <taxon>Rickettsiales</taxon>
        <taxon>Candidatus Midichloriaceae</taxon>
        <taxon>Candidatus Bandiella</taxon>
    </lineage>
</organism>
<accession>A0ABZ0UJR8</accession>
<protein>
    <submittedName>
        <fullName evidence="1">Uncharacterized protein</fullName>
    </submittedName>
</protein>
<gene>
    <name evidence="1" type="ORF">Bandiella_00463</name>
</gene>
<dbReference type="EMBL" id="CP110820">
    <property type="protein sequence ID" value="WPX96354.1"/>
    <property type="molecule type" value="Genomic_DNA"/>
</dbReference>
<evidence type="ECO:0000313" key="1">
    <source>
        <dbReference type="EMBL" id="WPX96354.1"/>
    </source>
</evidence>
<keyword evidence="2" id="KW-1185">Reference proteome</keyword>
<evidence type="ECO:0000313" key="2">
    <source>
        <dbReference type="Proteomes" id="UP001327219"/>
    </source>
</evidence>
<dbReference type="RefSeq" id="WP_323733187.1">
    <property type="nucleotide sequence ID" value="NZ_CP110820.1"/>
</dbReference>
<proteinExistence type="predicted"/>